<dbReference type="PANTHER" id="PTHR35089:SF1">
    <property type="entry name" value="CHAPERONE PROTEIN SKP"/>
    <property type="match status" value="1"/>
</dbReference>
<evidence type="ECO:0000313" key="5">
    <source>
        <dbReference type="Proteomes" id="UP000274350"/>
    </source>
</evidence>
<dbReference type="SMART" id="SM00935">
    <property type="entry name" value="OmpH"/>
    <property type="match status" value="1"/>
</dbReference>
<dbReference type="KEGG" id="upi:EJG51_000790"/>
<dbReference type="OrthoDB" id="5294628at2"/>
<dbReference type="GO" id="GO:0050821">
    <property type="term" value="P:protein stabilization"/>
    <property type="evidence" value="ECO:0007669"/>
    <property type="project" value="TreeGrafter"/>
</dbReference>
<comment type="similarity">
    <text evidence="2">Belongs to the skp family.</text>
</comment>
<keyword evidence="5" id="KW-1185">Reference proteome</keyword>
<dbReference type="Proteomes" id="UP000274350">
    <property type="component" value="Chromosome"/>
</dbReference>
<sequence length="176" mass="20224">MEIILSQLTTPSKLLQGLLVCAACCASVSQVHAQDSRVAYFDSQRVMRESSPSKAAEVKIEQEFSKRNKELFDTITKIKSLAEKLDKDSAVITDADRIKRQRDLTDMDQDFKRKQRIYNEDLNQRRNEEIASLVERAQKVVKQIAETEKYDIVLQDAVYFNPRIDITDKVIKALAK</sequence>
<reference evidence="4 5" key="1">
    <citation type="journal article" date="2019" name="Int. J. Syst. Evol. Microbiol.">
        <title>Undibacterium piscinae sp. nov., isolated from Korean shiner intestine.</title>
        <authorList>
            <person name="Lee S.Y."/>
            <person name="Kang W."/>
            <person name="Kim P.S."/>
            <person name="Kim H.S."/>
            <person name="Sung H."/>
            <person name="Shin N.R."/>
            <person name="Whon T.W."/>
            <person name="Yun J.H."/>
            <person name="Lee J.Y."/>
            <person name="Lee J.Y."/>
            <person name="Jung M.J."/>
            <person name="Jeong Y.S."/>
            <person name="Tak E.J."/>
            <person name="Han J.E."/>
            <person name="Hyun D.W."/>
            <person name="Kang M.S."/>
            <person name="Lee K.E."/>
            <person name="Lee B.H."/>
            <person name="Bae J.W."/>
        </authorList>
    </citation>
    <scope>NUCLEOTIDE SEQUENCE [LARGE SCALE GENOMIC DNA]</scope>
    <source>
        <strain evidence="4 5">S11R28</strain>
    </source>
</reference>
<evidence type="ECO:0000256" key="2">
    <source>
        <dbReference type="PIRNR" id="PIRNR002094"/>
    </source>
</evidence>
<feature type="signal peptide" evidence="3">
    <location>
        <begin position="1"/>
        <end position="33"/>
    </location>
</feature>
<gene>
    <name evidence="4" type="ORF">EJG51_000790</name>
</gene>
<dbReference type="PANTHER" id="PTHR35089">
    <property type="entry name" value="CHAPERONE PROTEIN SKP"/>
    <property type="match status" value="1"/>
</dbReference>
<dbReference type="Gene3D" id="3.30.910.20">
    <property type="entry name" value="Skp domain"/>
    <property type="match status" value="1"/>
</dbReference>
<dbReference type="AlphaFoldDB" id="A0A6M4A090"/>
<dbReference type="Pfam" id="PF03938">
    <property type="entry name" value="OmpH"/>
    <property type="match status" value="1"/>
</dbReference>
<organism evidence="4 5">
    <name type="scientific">Undibacterium piscinae</name>
    <dbReference type="NCBI Taxonomy" id="2495591"/>
    <lineage>
        <taxon>Bacteria</taxon>
        <taxon>Pseudomonadati</taxon>
        <taxon>Pseudomonadota</taxon>
        <taxon>Betaproteobacteria</taxon>
        <taxon>Burkholderiales</taxon>
        <taxon>Oxalobacteraceae</taxon>
        <taxon>Undibacterium</taxon>
    </lineage>
</organism>
<proteinExistence type="inferred from homology"/>
<dbReference type="GO" id="GO:0051082">
    <property type="term" value="F:unfolded protein binding"/>
    <property type="evidence" value="ECO:0007669"/>
    <property type="project" value="InterPro"/>
</dbReference>
<dbReference type="PIRSF" id="PIRSF002094">
    <property type="entry name" value="OMP26_Skp"/>
    <property type="match status" value="1"/>
</dbReference>
<dbReference type="InterPro" id="IPR005632">
    <property type="entry name" value="Chaperone_Skp"/>
</dbReference>
<keyword evidence="1 3" id="KW-0732">Signal</keyword>
<dbReference type="InterPro" id="IPR024930">
    <property type="entry name" value="Skp_dom_sf"/>
</dbReference>
<evidence type="ECO:0000256" key="3">
    <source>
        <dbReference type="SAM" id="SignalP"/>
    </source>
</evidence>
<dbReference type="SUPFAM" id="SSF111384">
    <property type="entry name" value="OmpH-like"/>
    <property type="match status" value="1"/>
</dbReference>
<feature type="chain" id="PRO_5027004886" evidence="3">
    <location>
        <begin position="34"/>
        <end position="176"/>
    </location>
</feature>
<dbReference type="EMBL" id="CP051152">
    <property type="protein sequence ID" value="QJQ04624.1"/>
    <property type="molecule type" value="Genomic_DNA"/>
</dbReference>
<accession>A0A6M4A090</accession>
<evidence type="ECO:0000313" key="4">
    <source>
        <dbReference type="EMBL" id="QJQ04624.1"/>
    </source>
</evidence>
<protein>
    <submittedName>
        <fullName evidence="4">OmpH family outer membrane protein</fullName>
    </submittedName>
</protein>
<name>A0A6M4A090_9BURK</name>
<evidence type="ECO:0000256" key="1">
    <source>
        <dbReference type="ARBA" id="ARBA00022729"/>
    </source>
</evidence>
<dbReference type="GO" id="GO:0005829">
    <property type="term" value="C:cytosol"/>
    <property type="evidence" value="ECO:0007669"/>
    <property type="project" value="TreeGrafter"/>
</dbReference>